<keyword evidence="1" id="KW-0812">Transmembrane</keyword>
<accession>A0A915CMC1</accession>
<sequence length="126" mass="13971">MRRKEGGPIATKKAKVESVATLFSPNYSKQKSQQLIIGGRQLESSAVGRRQLGSSAVERRHWDRRHLGVGSWNRRQLTLVPNSFKIFVDSLVLLRKISADSFKKSTDCIYGFFVIAAGAGATFSVD</sequence>
<evidence type="ECO:0000313" key="3">
    <source>
        <dbReference type="WBParaSite" id="jg10499"/>
    </source>
</evidence>
<name>A0A915CMC1_9BILA</name>
<protein>
    <submittedName>
        <fullName evidence="3">Uncharacterized protein</fullName>
    </submittedName>
</protein>
<reference evidence="3" key="1">
    <citation type="submission" date="2022-11" db="UniProtKB">
        <authorList>
            <consortium name="WormBaseParasite"/>
        </authorList>
    </citation>
    <scope>IDENTIFICATION</scope>
</reference>
<evidence type="ECO:0000256" key="1">
    <source>
        <dbReference type="SAM" id="Phobius"/>
    </source>
</evidence>
<dbReference type="AlphaFoldDB" id="A0A915CMC1"/>
<organism evidence="2 3">
    <name type="scientific">Ditylenchus dipsaci</name>
    <dbReference type="NCBI Taxonomy" id="166011"/>
    <lineage>
        <taxon>Eukaryota</taxon>
        <taxon>Metazoa</taxon>
        <taxon>Ecdysozoa</taxon>
        <taxon>Nematoda</taxon>
        <taxon>Chromadorea</taxon>
        <taxon>Rhabditida</taxon>
        <taxon>Tylenchina</taxon>
        <taxon>Tylenchomorpha</taxon>
        <taxon>Sphaerularioidea</taxon>
        <taxon>Anguinidae</taxon>
        <taxon>Anguininae</taxon>
        <taxon>Ditylenchus</taxon>
    </lineage>
</organism>
<dbReference type="Proteomes" id="UP000887574">
    <property type="component" value="Unplaced"/>
</dbReference>
<dbReference type="WBParaSite" id="jg10499">
    <property type="protein sequence ID" value="jg10499"/>
    <property type="gene ID" value="jg10499"/>
</dbReference>
<keyword evidence="1" id="KW-1133">Transmembrane helix</keyword>
<keyword evidence="1" id="KW-0472">Membrane</keyword>
<keyword evidence="2" id="KW-1185">Reference proteome</keyword>
<feature type="transmembrane region" description="Helical" evidence="1">
    <location>
        <begin position="108"/>
        <end position="125"/>
    </location>
</feature>
<proteinExistence type="predicted"/>
<evidence type="ECO:0000313" key="2">
    <source>
        <dbReference type="Proteomes" id="UP000887574"/>
    </source>
</evidence>